<dbReference type="InterPro" id="IPR058056">
    <property type="entry name" value="WH_TANC1/2"/>
</dbReference>
<organism evidence="6 7">
    <name type="scientific">Magallana gigas</name>
    <name type="common">Pacific oyster</name>
    <name type="synonym">Crassostrea gigas</name>
    <dbReference type="NCBI Taxonomy" id="29159"/>
    <lineage>
        <taxon>Eukaryota</taxon>
        <taxon>Metazoa</taxon>
        <taxon>Spiralia</taxon>
        <taxon>Lophotrochozoa</taxon>
        <taxon>Mollusca</taxon>
        <taxon>Bivalvia</taxon>
        <taxon>Autobranchia</taxon>
        <taxon>Pteriomorphia</taxon>
        <taxon>Ostreida</taxon>
        <taxon>Ostreoidea</taxon>
        <taxon>Ostreidae</taxon>
        <taxon>Magallana</taxon>
    </lineage>
</organism>
<dbReference type="PANTHER" id="PTHR24198">
    <property type="entry name" value="ANKYRIN REPEAT AND PROTEIN KINASE DOMAIN-CONTAINING PROTEIN"/>
    <property type="match status" value="1"/>
</dbReference>
<dbReference type="SUPFAM" id="SSF48403">
    <property type="entry name" value="Ankyrin repeat"/>
    <property type="match status" value="2"/>
</dbReference>
<dbReference type="InterPro" id="IPR036770">
    <property type="entry name" value="Ankyrin_rpt-contain_sf"/>
</dbReference>
<sequence length="976" mass="113012">MDVDLDFYRSQHDKLVGREWLLSELDEKMFFSKRGVLLLAEMGYGKSAIVAHLICQSDKRFPGNWIHQHIVAFHICNFYSRKTLTPGNFVKNLAGGFSKQIPGFLQILEKNSRYHTYFENNICVEDPEGCLDFLVLKALNDLDMVNNTYIVVIDALDECIEHGSLNIFNLLWRRLPGFPKNIKFFITSRNTSDIRIARTQLMVIEKRPTDDSNTKDAQRYVENKIKYVSLSEQTHLKRIFKTSDIDTAVSKAVKYTKGNMLLLKNVLVRWLQNDMTLQGSSTTFEDLFDDQLKRIFHNREVFKTVIKVFQVLCSTMEPLYVEELLTIADLKDNEIVDVLSIMGKELSHFIRQRKGKISLVHKSLAAYLTDNTRKTEQFYVSKRDGCRLFAKYLLIFLRQQRSFSNINIVDLASYAACSSDKEIKYQFLQNGKNYISEFSEVNILHQAAAKLNSYTAMSLLLDLFSLRPVDETDKGNITASYVAAAFGNHRSLKALLDRHADVNFTRLGPKYINETVDMLHFCKTYAFWEYSLLNIAAQNGHIQTVLTLVRYNVNVSHQTSFGSNSFLLAVENGHSNIVQEFLLRFKSIFITSRNQALYLSAKNGYLEIVDLLLHHGAEDLCLSCNSSQYWTSFHQTRLQTIDSGENLQMVNFVFLDDHRLIRCETAMETAIQNDHTEIVEILLKRSNNTLRCRESGGRTPLFTALRFKRSKIFNLLIHQIINEVDRCLYRRRRVEIIELNEKERKEYVENMCPYNITLSHFLAYHWDIDVFYLGQSHKIWEWAARDSNGATPLHYACCVGNIDMIDILEKEGARFDVRSLNGSTPLHSAAICGQINVLSELLSRYPTSVFDSQNRSISHYLAMSVRFSNETTEEIVITDRYIPMSLQKKLQEEAFFLDNHNRLPLHYVSKNGNVNLFSFYHSFLNDFSVVTTRNDKTDKLINNKGKVLMKTFSDNTKRRRYTSEEISFIFMDDGET</sequence>
<dbReference type="PROSITE" id="PS50088">
    <property type="entry name" value="ANK_REPEAT"/>
    <property type="match status" value="3"/>
</dbReference>
<proteinExistence type="predicted"/>
<dbReference type="Proteomes" id="UP000005408">
    <property type="component" value="Unassembled WGS sequence"/>
</dbReference>
<feature type="domain" description="Nephrocystin 3-like N-terminal" evidence="4">
    <location>
        <begin position="20"/>
        <end position="189"/>
    </location>
</feature>
<keyword evidence="1" id="KW-0677">Repeat</keyword>
<dbReference type="InterPro" id="IPR002110">
    <property type="entry name" value="Ankyrin_rpt"/>
</dbReference>
<keyword evidence="7" id="KW-1185">Reference proteome</keyword>
<evidence type="ECO:0000256" key="3">
    <source>
        <dbReference type="PROSITE-ProRule" id="PRU00023"/>
    </source>
</evidence>
<feature type="repeat" description="ANK" evidence="3">
    <location>
        <begin position="788"/>
        <end position="820"/>
    </location>
</feature>
<dbReference type="PANTHER" id="PTHR24198:SF165">
    <property type="entry name" value="ANKYRIN REPEAT-CONTAINING PROTEIN-RELATED"/>
    <property type="match status" value="1"/>
</dbReference>
<dbReference type="SUPFAM" id="SSF52540">
    <property type="entry name" value="P-loop containing nucleoside triphosphate hydrolases"/>
    <property type="match status" value="1"/>
</dbReference>
<protein>
    <submittedName>
        <fullName evidence="6">Uncharacterized protein</fullName>
    </submittedName>
</protein>
<dbReference type="Pfam" id="PF24883">
    <property type="entry name" value="NPHP3_N"/>
    <property type="match status" value="1"/>
</dbReference>
<dbReference type="Pfam" id="PF25521">
    <property type="entry name" value="WHD_TANC1"/>
    <property type="match status" value="1"/>
</dbReference>
<evidence type="ECO:0000259" key="4">
    <source>
        <dbReference type="Pfam" id="PF24883"/>
    </source>
</evidence>
<dbReference type="SMART" id="SM00248">
    <property type="entry name" value="ANK"/>
    <property type="match status" value="9"/>
</dbReference>
<dbReference type="AlphaFoldDB" id="A0A8W8K4S0"/>
<dbReference type="PROSITE" id="PS50297">
    <property type="entry name" value="ANK_REP_REGION"/>
    <property type="match status" value="3"/>
</dbReference>
<feature type="repeat" description="ANK" evidence="3">
    <location>
        <begin position="821"/>
        <end position="844"/>
    </location>
</feature>
<evidence type="ECO:0000259" key="5">
    <source>
        <dbReference type="Pfam" id="PF25521"/>
    </source>
</evidence>
<evidence type="ECO:0000313" key="6">
    <source>
        <dbReference type="EnsemblMetazoa" id="G21944.1:cds"/>
    </source>
</evidence>
<feature type="repeat" description="ANK" evidence="3">
    <location>
        <begin position="592"/>
        <end position="618"/>
    </location>
</feature>
<dbReference type="Gene3D" id="3.40.50.300">
    <property type="entry name" value="P-loop containing nucleotide triphosphate hydrolases"/>
    <property type="match status" value="1"/>
</dbReference>
<feature type="domain" description="TANC1/2-like winged helix" evidence="5">
    <location>
        <begin position="296"/>
        <end position="412"/>
    </location>
</feature>
<keyword evidence="2 3" id="KW-0040">ANK repeat</keyword>
<dbReference type="InterPro" id="IPR056884">
    <property type="entry name" value="NPHP3-like_N"/>
</dbReference>
<dbReference type="InterPro" id="IPR027417">
    <property type="entry name" value="P-loop_NTPase"/>
</dbReference>
<name>A0A8W8K4S0_MAGGI</name>
<reference evidence="6" key="1">
    <citation type="submission" date="2022-08" db="UniProtKB">
        <authorList>
            <consortium name="EnsemblMetazoa"/>
        </authorList>
    </citation>
    <scope>IDENTIFICATION</scope>
    <source>
        <strain evidence="6">05x7-T-G4-1.051#20</strain>
    </source>
</reference>
<evidence type="ECO:0000256" key="2">
    <source>
        <dbReference type="ARBA" id="ARBA00023043"/>
    </source>
</evidence>
<dbReference type="Pfam" id="PF12796">
    <property type="entry name" value="Ank_2"/>
    <property type="match status" value="3"/>
</dbReference>
<dbReference type="EnsemblMetazoa" id="G21944.1">
    <property type="protein sequence ID" value="G21944.1:cds"/>
    <property type="gene ID" value="G21944"/>
</dbReference>
<evidence type="ECO:0000313" key="7">
    <source>
        <dbReference type="Proteomes" id="UP000005408"/>
    </source>
</evidence>
<accession>A0A8W8K4S0</accession>
<dbReference type="Gene3D" id="1.25.40.20">
    <property type="entry name" value="Ankyrin repeat-containing domain"/>
    <property type="match status" value="3"/>
</dbReference>
<evidence type="ECO:0000256" key="1">
    <source>
        <dbReference type="ARBA" id="ARBA00022737"/>
    </source>
</evidence>